<evidence type="ECO:0000313" key="3">
    <source>
        <dbReference type="Proteomes" id="UP001209412"/>
    </source>
</evidence>
<sequence>MENAKQVAKLDMLDQTFEQIAQNEGVCIGHRTRVDRNWKTGDYGWLFKRLIKFTNAVLYSKLMPFNVERNGKRTRITEASHLASFYKYFHQYMDLYWKGQSYSPDIELFFECFNSHPKIGHCVFQGARWELETGLCEAEVFNDFVEYMRREAIAGNVKKRMADWKAVLKDEAKSIREYVTQLGHAYSKTLAVRVDMGYLTVAPNENAMLERTTWETGDASAWSALRDAELERAKLSENGARIDVKAALDDRNRFFKNPYGVDKDLFEHMTGYILKLERSDDGPLHFHCLFFFDGQKVQNIKYWVKRIERYWKKITQDCGYVHNCHINPKKDELEQKGRWAVGQINGNNRAQVGKLARYAEWYFTKDGQRVRVKPKVKSRLLTMGIVRKKRLGGPGRPRKAVKRLPA</sequence>
<keyword evidence="3" id="KW-1185">Reference proteome</keyword>
<gene>
    <name evidence="2" type="ORF">NIE36_16130</name>
    <name evidence="1" type="ORF">OSB80_16170</name>
</gene>
<accession>A0AAP5BCC1</accession>
<reference evidence="2" key="1">
    <citation type="submission" date="2022-06" db="EMBL/GenBank/DDBJ databases">
        <title>PHB producers.</title>
        <authorList>
            <person name="Besaury L."/>
        </authorList>
    </citation>
    <scope>NUCLEOTIDE SEQUENCE</scope>
    <source>
        <strain evidence="2 3">SEWS6</strain>
    </source>
</reference>
<organism evidence="2 4">
    <name type="scientific">Paraburkholderia madseniana</name>
    <dbReference type="NCBI Taxonomy" id="2599607"/>
    <lineage>
        <taxon>Bacteria</taxon>
        <taxon>Pseudomonadati</taxon>
        <taxon>Pseudomonadota</taxon>
        <taxon>Betaproteobacteria</taxon>
        <taxon>Burkholderiales</taxon>
        <taxon>Burkholderiaceae</taxon>
        <taxon>Paraburkholderia</taxon>
    </lineage>
</organism>
<evidence type="ECO:0000313" key="4">
    <source>
        <dbReference type="Proteomes" id="UP001242288"/>
    </source>
</evidence>
<evidence type="ECO:0000313" key="1">
    <source>
        <dbReference type="EMBL" id="MCX4146892.1"/>
    </source>
</evidence>
<dbReference type="EMBL" id="JAMXWF010000011">
    <property type="protein sequence ID" value="MDQ6408718.1"/>
    <property type="molecule type" value="Genomic_DNA"/>
</dbReference>
<dbReference type="EMBL" id="JAPKHW010000011">
    <property type="protein sequence ID" value="MCX4146892.1"/>
    <property type="molecule type" value="Genomic_DNA"/>
</dbReference>
<dbReference type="Proteomes" id="UP001242288">
    <property type="component" value="Unassembled WGS sequence"/>
</dbReference>
<comment type="caution">
    <text evidence="2">The sequence shown here is derived from an EMBL/GenBank/DDBJ whole genome shotgun (WGS) entry which is preliminary data.</text>
</comment>
<dbReference type="AlphaFoldDB" id="A0AAP5BCC1"/>
<protein>
    <submittedName>
        <fullName evidence="2">Inovirus Gp2 family protein</fullName>
    </submittedName>
    <submittedName>
        <fullName evidence="1">Inovirus-type Gp2 protein</fullName>
    </submittedName>
</protein>
<name>A0AAP5BCC1_9BURK</name>
<proteinExistence type="predicted"/>
<dbReference type="Proteomes" id="UP001209412">
    <property type="component" value="Unassembled WGS sequence"/>
</dbReference>
<dbReference type="RefSeq" id="WP_266258446.1">
    <property type="nucleotide sequence ID" value="NZ_JAMXWF010000011.1"/>
</dbReference>
<evidence type="ECO:0000313" key="2">
    <source>
        <dbReference type="EMBL" id="MDQ6408718.1"/>
    </source>
</evidence>